<dbReference type="PRINTS" id="PR00598">
    <property type="entry name" value="HTHMARR"/>
</dbReference>
<dbReference type="Proteomes" id="UP000006230">
    <property type="component" value="Unassembled WGS sequence"/>
</dbReference>
<protein>
    <submittedName>
        <fullName evidence="6">Transcriptional regulator, MarR family protein</fullName>
    </submittedName>
</protein>
<dbReference type="Pfam" id="PF12802">
    <property type="entry name" value="MarR_2"/>
    <property type="match status" value="1"/>
</dbReference>
<organism evidence="6 7">
    <name type="scientific">Salipiger bermudensis (strain DSM 26914 / JCM 13377 / KCTC 12554 / HTCC2601)</name>
    <name type="common">Pelagibaca bermudensis</name>
    <dbReference type="NCBI Taxonomy" id="314265"/>
    <lineage>
        <taxon>Bacteria</taxon>
        <taxon>Pseudomonadati</taxon>
        <taxon>Pseudomonadota</taxon>
        <taxon>Alphaproteobacteria</taxon>
        <taxon>Rhodobacterales</taxon>
        <taxon>Roseobacteraceae</taxon>
        <taxon>Salipiger</taxon>
    </lineage>
</organism>
<dbReference type="PANTHER" id="PTHR33164:SF64">
    <property type="entry name" value="TRANSCRIPTIONAL REGULATOR SLYA"/>
    <property type="match status" value="1"/>
</dbReference>
<evidence type="ECO:0000256" key="2">
    <source>
        <dbReference type="ARBA" id="ARBA00023125"/>
    </source>
</evidence>
<evidence type="ECO:0000256" key="4">
    <source>
        <dbReference type="SAM" id="Coils"/>
    </source>
</evidence>
<evidence type="ECO:0000313" key="6">
    <source>
        <dbReference type="EMBL" id="EAU46380.1"/>
    </source>
</evidence>
<dbReference type="OrthoDB" id="582199at2"/>
<sequence length="157" mass="17231">MTTPPSSPRYRLGIRFSLLARRWRRALDAHLAGNGLTDATWVPLVHLAETGGGIPQKALAALVGVDGSSLVRVLDIHVRDGLIERRPDPDDGRARLIHLTAAGTQRVAEIRAELARAEEELLADLSDAEIETMLAQFARIEARLAARQGTDRQETDR</sequence>
<dbReference type="GO" id="GO:0003700">
    <property type="term" value="F:DNA-binding transcription factor activity"/>
    <property type="evidence" value="ECO:0007669"/>
    <property type="project" value="InterPro"/>
</dbReference>
<dbReference type="AlphaFoldDB" id="Q0FQ67"/>
<feature type="coiled-coil region" evidence="4">
    <location>
        <begin position="100"/>
        <end position="131"/>
    </location>
</feature>
<evidence type="ECO:0000259" key="5">
    <source>
        <dbReference type="PROSITE" id="PS50995"/>
    </source>
</evidence>
<dbReference type="GO" id="GO:0003677">
    <property type="term" value="F:DNA binding"/>
    <property type="evidence" value="ECO:0007669"/>
    <property type="project" value="UniProtKB-KW"/>
</dbReference>
<dbReference type="InterPro" id="IPR000835">
    <property type="entry name" value="HTH_MarR-typ"/>
</dbReference>
<dbReference type="HOGENOM" id="CLU_083287_18_2_5"/>
<dbReference type="SMART" id="SM00347">
    <property type="entry name" value="HTH_MARR"/>
    <property type="match status" value="1"/>
</dbReference>
<dbReference type="Gene3D" id="1.10.10.10">
    <property type="entry name" value="Winged helix-like DNA-binding domain superfamily/Winged helix DNA-binding domain"/>
    <property type="match status" value="1"/>
</dbReference>
<keyword evidence="1" id="KW-0805">Transcription regulation</keyword>
<keyword evidence="3" id="KW-0804">Transcription</keyword>
<dbReference type="InterPro" id="IPR039422">
    <property type="entry name" value="MarR/SlyA-like"/>
</dbReference>
<dbReference type="PROSITE" id="PS50995">
    <property type="entry name" value="HTH_MARR_2"/>
    <property type="match status" value="1"/>
</dbReference>
<comment type="caution">
    <text evidence="6">The sequence shown here is derived from an EMBL/GenBank/DDBJ whole genome shotgun (WGS) entry which is preliminary data.</text>
</comment>
<keyword evidence="7" id="KW-1185">Reference proteome</keyword>
<evidence type="ECO:0000256" key="1">
    <source>
        <dbReference type="ARBA" id="ARBA00023015"/>
    </source>
</evidence>
<dbReference type="PANTHER" id="PTHR33164">
    <property type="entry name" value="TRANSCRIPTIONAL REGULATOR, MARR FAMILY"/>
    <property type="match status" value="1"/>
</dbReference>
<name>Q0FQ67_SALBH</name>
<dbReference type="RefSeq" id="WP_007792983.1">
    <property type="nucleotide sequence ID" value="NZ_DS022276.1"/>
</dbReference>
<dbReference type="EMBL" id="AATQ01000015">
    <property type="protein sequence ID" value="EAU46380.1"/>
    <property type="molecule type" value="Genomic_DNA"/>
</dbReference>
<dbReference type="GO" id="GO:0006950">
    <property type="term" value="P:response to stress"/>
    <property type="evidence" value="ECO:0007669"/>
    <property type="project" value="TreeGrafter"/>
</dbReference>
<reference evidence="6 7" key="1">
    <citation type="journal article" date="2010" name="J. Bacteriol.">
        <title>Genome sequences of Pelagibaca bermudensis HTCC2601T and Maritimibacter alkaliphilus HTCC2654T, the type strains of two marine Roseobacter genera.</title>
        <authorList>
            <person name="Thrash J.C."/>
            <person name="Cho J.C."/>
            <person name="Ferriera S."/>
            <person name="Johnson J."/>
            <person name="Vergin K.L."/>
            <person name="Giovannoni S.J."/>
        </authorList>
    </citation>
    <scope>NUCLEOTIDE SEQUENCE [LARGE SCALE GENOMIC DNA]</scope>
    <source>
        <strain evidence="7">DSM 26914 / JCM 13377 / KCTC 12554 / HTCC2601</strain>
    </source>
</reference>
<keyword evidence="2" id="KW-0238">DNA-binding</keyword>
<gene>
    <name evidence="6" type="ORF">R2601_10002</name>
</gene>
<evidence type="ECO:0000313" key="7">
    <source>
        <dbReference type="Proteomes" id="UP000006230"/>
    </source>
</evidence>
<feature type="domain" description="HTH marR-type" evidence="5">
    <location>
        <begin position="9"/>
        <end position="142"/>
    </location>
</feature>
<dbReference type="InterPro" id="IPR036388">
    <property type="entry name" value="WH-like_DNA-bd_sf"/>
</dbReference>
<dbReference type="InterPro" id="IPR036390">
    <property type="entry name" value="WH_DNA-bd_sf"/>
</dbReference>
<keyword evidence="4" id="KW-0175">Coiled coil</keyword>
<evidence type="ECO:0000256" key="3">
    <source>
        <dbReference type="ARBA" id="ARBA00023163"/>
    </source>
</evidence>
<accession>Q0FQ67</accession>
<proteinExistence type="predicted"/>
<dbReference type="eggNOG" id="COG1846">
    <property type="taxonomic scope" value="Bacteria"/>
</dbReference>
<dbReference type="SUPFAM" id="SSF46785">
    <property type="entry name" value="Winged helix' DNA-binding domain"/>
    <property type="match status" value="1"/>
</dbReference>